<proteinExistence type="predicted"/>
<dbReference type="InterPro" id="IPR021363">
    <property type="entry name" value="DUF2835"/>
</dbReference>
<evidence type="ECO:0008006" key="3">
    <source>
        <dbReference type="Google" id="ProtNLM"/>
    </source>
</evidence>
<dbReference type="Proteomes" id="UP000199371">
    <property type="component" value="Unassembled WGS sequence"/>
</dbReference>
<name>A0A1H6LU02_9GAMM</name>
<dbReference type="STRING" id="173990.SAMN05660691_01981"/>
<accession>A0A1H6LU02</accession>
<dbReference type="EMBL" id="FNXF01000006">
    <property type="protein sequence ID" value="SEH88969.1"/>
    <property type="molecule type" value="Genomic_DNA"/>
</dbReference>
<dbReference type="AlphaFoldDB" id="A0A1H6LU02"/>
<gene>
    <name evidence="1" type="ORF">SAMN05660691_01981</name>
</gene>
<protein>
    <recommendedName>
        <fullName evidence="3">DUF2835 domain-containing protein</fullName>
    </recommendedName>
</protein>
<evidence type="ECO:0000313" key="1">
    <source>
        <dbReference type="EMBL" id="SEH88969.1"/>
    </source>
</evidence>
<dbReference type="RefSeq" id="WP_177172202.1">
    <property type="nucleotide sequence ID" value="NZ_DASWWU010000005.1"/>
</dbReference>
<keyword evidence="2" id="KW-1185">Reference proteome</keyword>
<dbReference type="Pfam" id="PF11197">
    <property type="entry name" value="DUF2835"/>
    <property type="match status" value="1"/>
</dbReference>
<evidence type="ECO:0000313" key="2">
    <source>
        <dbReference type="Proteomes" id="UP000199371"/>
    </source>
</evidence>
<organism evidence="1 2">
    <name type="scientific">Rheinheimera pacifica</name>
    <dbReference type="NCBI Taxonomy" id="173990"/>
    <lineage>
        <taxon>Bacteria</taxon>
        <taxon>Pseudomonadati</taxon>
        <taxon>Pseudomonadota</taxon>
        <taxon>Gammaproteobacteria</taxon>
        <taxon>Chromatiales</taxon>
        <taxon>Chromatiaceae</taxon>
        <taxon>Rheinheimera</taxon>
    </lineage>
</organism>
<sequence>MRRYFFNASLSAEQCYGYYRGDIKYVVVTADNGERIQLQFRHFQRYVDINGLRGRFRLTLADNASFVALEKIN</sequence>
<reference evidence="2" key="1">
    <citation type="submission" date="2016-10" db="EMBL/GenBank/DDBJ databases">
        <authorList>
            <person name="Varghese N."/>
            <person name="Submissions S."/>
        </authorList>
    </citation>
    <scope>NUCLEOTIDE SEQUENCE [LARGE SCALE GENOMIC DNA]</scope>
    <source>
        <strain evidence="2">DSM 17616</strain>
    </source>
</reference>